<feature type="binding site" evidence="6">
    <location>
        <position position="564"/>
    </location>
    <ligand>
        <name>ATP</name>
        <dbReference type="ChEBI" id="CHEBI:30616"/>
    </ligand>
</feature>
<evidence type="ECO:0000259" key="8">
    <source>
        <dbReference type="Pfam" id="PF02503"/>
    </source>
</evidence>
<dbReference type="GO" id="GO:0009358">
    <property type="term" value="C:polyphosphate kinase complex"/>
    <property type="evidence" value="ECO:0007669"/>
    <property type="project" value="InterPro"/>
</dbReference>
<dbReference type="SUPFAM" id="SSF140356">
    <property type="entry name" value="PPK N-terminal domain-like"/>
    <property type="match status" value="1"/>
</dbReference>
<protein>
    <recommendedName>
        <fullName evidence="6 7">Polyphosphate kinase</fullName>
        <ecNumber evidence="6 7">2.7.4.1</ecNumber>
    </recommendedName>
    <alternativeName>
        <fullName evidence="6">ATP-polyphosphate phosphotransferase</fullName>
    </alternativeName>
    <alternativeName>
        <fullName evidence="6">Polyphosphoric acid kinase</fullName>
    </alternativeName>
</protein>
<dbReference type="Proteomes" id="UP000617951">
    <property type="component" value="Unassembled WGS sequence"/>
</dbReference>
<dbReference type="PANTHER" id="PTHR30218">
    <property type="entry name" value="POLYPHOSPHATE KINASE"/>
    <property type="match status" value="1"/>
</dbReference>
<organism evidence="12 13">
    <name type="scientific">Guopingia tenuis</name>
    <dbReference type="NCBI Taxonomy" id="2763656"/>
    <lineage>
        <taxon>Bacteria</taxon>
        <taxon>Bacillati</taxon>
        <taxon>Bacillota</taxon>
        <taxon>Clostridia</taxon>
        <taxon>Christensenellales</taxon>
        <taxon>Christensenellaceae</taxon>
        <taxon>Guopingia</taxon>
    </lineage>
</organism>
<comment type="function">
    <text evidence="6 7">Catalyzes the reversible transfer of the terminal phosphate of ATP to form a long-chain polyphosphate (polyP).</text>
</comment>
<dbReference type="SUPFAM" id="SSF56024">
    <property type="entry name" value="Phospholipase D/nuclease"/>
    <property type="match status" value="2"/>
</dbReference>
<keyword evidence="3 6" id="KW-0547">Nucleotide-binding</keyword>
<dbReference type="Pfam" id="PF17941">
    <property type="entry name" value="PP_kinase_C_1"/>
    <property type="match status" value="1"/>
</dbReference>
<feature type="domain" description="Polyphosphate kinase C-terminal" evidence="11">
    <location>
        <begin position="333"/>
        <end position="492"/>
    </location>
</feature>
<evidence type="ECO:0000256" key="4">
    <source>
        <dbReference type="ARBA" id="ARBA00022777"/>
    </source>
</evidence>
<feature type="domain" description="Polyphosphate kinase N-terminal" evidence="9">
    <location>
        <begin position="7"/>
        <end position="114"/>
    </location>
</feature>
<comment type="similarity">
    <text evidence="6 7">Belongs to the polyphosphate kinase 1 (PPK1) family.</text>
</comment>
<feature type="domain" description="Polyphosphate kinase C-terminal" evidence="10">
    <location>
        <begin position="503"/>
        <end position="673"/>
    </location>
</feature>
<dbReference type="EMBL" id="JACRSS010000001">
    <property type="protein sequence ID" value="MBC8537646.1"/>
    <property type="molecule type" value="Genomic_DNA"/>
</dbReference>
<dbReference type="Gene3D" id="3.30.870.10">
    <property type="entry name" value="Endonuclease Chain A"/>
    <property type="match status" value="2"/>
</dbReference>
<dbReference type="Gene3D" id="1.20.58.310">
    <property type="entry name" value="Polyphosphate kinase N-terminal domain"/>
    <property type="match status" value="1"/>
</dbReference>
<keyword evidence="13" id="KW-1185">Reference proteome</keyword>
<keyword evidence="5 6" id="KW-0067">ATP-binding</keyword>
<dbReference type="InterPro" id="IPR025198">
    <property type="entry name" value="PPK_N_dom"/>
</dbReference>
<comment type="caution">
    <text evidence="12">The sequence shown here is derived from an EMBL/GenBank/DDBJ whole genome shotgun (WGS) entry which is preliminary data.</text>
</comment>
<name>A0A926DGD6_9FIRM</name>
<dbReference type="InterPro" id="IPR036832">
    <property type="entry name" value="PPK_N_dom_sf"/>
</dbReference>
<keyword evidence="6" id="KW-0460">Magnesium</keyword>
<feature type="domain" description="Polyphosphate kinase middle" evidence="8">
    <location>
        <begin position="125"/>
        <end position="300"/>
    </location>
</feature>
<dbReference type="InterPro" id="IPR041108">
    <property type="entry name" value="PP_kinase_C_1"/>
</dbReference>
<dbReference type="NCBIfam" id="TIGR03705">
    <property type="entry name" value="poly_P_kin"/>
    <property type="match status" value="1"/>
</dbReference>
<dbReference type="Pfam" id="PF02503">
    <property type="entry name" value="PP_kinase"/>
    <property type="match status" value="1"/>
</dbReference>
<evidence type="ECO:0000313" key="13">
    <source>
        <dbReference type="Proteomes" id="UP000617951"/>
    </source>
</evidence>
<gene>
    <name evidence="12" type="primary">ppk1</name>
    <name evidence="6" type="synonym">ppk</name>
    <name evidence="12" type="ORF">H8693_01715</name>
</gene>
<keyword evidence="4 6" id="KW-0418">Kinase</keyword>
<comment type="catalytic activity">
    <reaction evidence="6 7">
        <text>[phosphate](n) + ATP = [phosphate](n+1) + ADP</text>
        <dbReference type="Rhea" id="RHEA:19573"/>
        <dbReference type="Rhea" id="RHEA-COMP:9859"/>
        <dbReference type="Rhea" id="RHEA-COMP:14280"/>
        <dbReference type="ChEBI" id="CHEBI:16838"/>
        <dbReference type="ChEBI" id="CHEBI:30616"/>
        <dbReference type="ChEBI" id="CHEBI:456216"/>
        <dbReference type="EC" id="2.7.4.1"/>
    </reaction>
</comment>
<sequence length="684" mass="78856">MAKSLPYFNRELSWLRFNERVLNEADDKNNPLFERIKFASIFLSNLDEFFMVRVGSLHDMALDASEQEPKKDTKTGMTPEEQLEAIYSAVRKLIQKKDRVSERIFRELAKYDIEHLYCRDLKPKDEQFVSAYFQNEILPMLSPQIIDKRHPFPFLNNLEHYVAVELESKRFQFGVIPVNSMFPRIVRLPGKPYRYCLIEDVISHFAGLVFSNYTVRDCTVFRITRNADITMQEGIFDEDMSYKEAMRELLKTRKKLCPVRLEVLDHISLDLEKYLCKKLDIAHNQVFISKSPLEMKFVFGMEDALKKALPASLFYAPLHPHSPVFFDENQPILPQAEKKDLFLSYPFESMSHFIRLLNEAAVDPTVVSIKITLYRMAKNSKIIDALIKAHEFGKEVFAVVELRARFDEQNNIDWASHLEEAGVTLSYGLDRYKTHSKLCLITRKTDAGVQYITQVGTGNYNEKTAAQYTDMCLITANQEIGNDAAEFFLNISMGDTTPSPKHLLIAPKHFRKPLLAMIDEQTALAKQGKESSIIIKINSLTDKPLIDRLIEASKAGVPIHLIVRGICCLRSGLKDLTDTIEVISIVGRYLEHSRIYSFGVGEQQKLYISSGDWMTRSTKSRVEIAAPIYDPQIKEEINHALDIMLHDNMNARVQHKDGSYKRKKNDEPPLDSQEYFFTAARYQK</sequence>
<dbReference type="GO" id="GO:0008976">
    <property type="term" value="F:polyphosphate kinase activity"/>
    <property type="evidence" value="ECO:0007669"/>
    <property type="project" value="UniProtKB-UniRule"/>
</dbReference>
<feature type="active site" description="Phosphohistidine intermediate" evidence="6">
    <location>
        <position position="435"/>
    </location>
</feature>
<dbReference type="GO" id="GO:0006799">
    <property type="term" value="P:polyphosphate biosynthetic process"/>
    <property type="evidence" value="ECO:0007669"/>
    <property type="project" value="UniProtKB-UniRule"/>
</dbReference>
<evidence type="ECO:0000259" key="10">
    <source>
        <dbReference type="Pfam" id="PF13090"/>
    </source>
</evidence>
<feature type="binding site" evidence="6">
    <location>
        <position position="592"/>
    </location>
    <ligand>
        <name>ATP</name>
        <dbReference type="ChEBI" id="CHEBI:30616"/>
    </ligand>
</feature>
<proteinExistence type="inferred from homology"/>
<dbReference type="PIRSF" id="PIRSF015589">
    <property type="entry name" value="PP_kinase"/>
    <property type="match status" value="1"/>
</dbReference>
<dbReference type="EC" id="2.7.4.1" evidence="6 7"/>
<dbReference type="InterPro" id="IPR024953">
    <property type="entry name" value="PP_kinase_middle"/>
</dbReference>
<evidence type="ECO:0000256" key="6">
    <source>
        <dbReference type="HAMAP-Rule" id="MF_00347"/>
    </source>
</evidence>
<dbReference type="SUPFAM" id="SSF143724">
    <property type="entry name" value="PHP14-like"/>
    <property type="match status" value="1"/>
</dbReference>
<keyword evidence="1 6" id="KW-0597">Phosphoprotein</keyword>
<dbReference type="Pfam" id="PF13089">
    <property type="entry name" value="PP_kinase_N"/>
    <property type="match status" value="1"/>
</dbReference>
<dbReference type="InterPro" id="IPR003414">
    <property type="entry name" value="PP_kinase"/>
</dbReference>
<dbReference type="AlphaFoldDB" id="A0A926DGD6"/>
<dbReference type="PANTHER" id="PTHR30218:SF0">
    <property type="entry name" value="POLYPHOSPHATE KINASE"/>
    <property type="match status" value="1"/>
</dbReference>
<comment type="PTM">
    <text evidence="6 7">An intermediate of this reaction is the autophosphorylated ppk in which a phosphate is covalently linked to a histidine residue through a N-P bond.</text>
</comment>
<keyword evidence="6" id="KW-0479">Metal-binding</keyword>
<dbReference type="GO" id="GO:0005524">
    <property type="term" value="F:ATP binding"/>
    <property type="evidence" value="ECO:0007669"/>
    <property type="project" value="UniProtKB-KW"/>
</dbReference>
<dbReference type="InterPro" id="IPR036830">
    <property type="entry name" value="PP_kinase_middle_dom_sf"/>
</dbReference>
<evidence type="ECO:0000256" key="3">
    <source>
        <dbReference type="ARBA" id="ARBA00022741"/>
    </source>
</evidence>
<accession>A0A926DGD6</accession>
<evidence type="ECO:0000256" key="5">
    <source>
        <dbReference type="ARBA" id="ARBA00022840"/>
    </source>
</evidence>
<feature type="binding site" evidence="6">
    <location>
        <position position="45"/>
    </location>
    <ligand>
        <name>ATP</name>
        <dbReference type="ChEBI" id="CHEBI:30616"/>
    </ligand>
</feature>
<comment type="cofactor">
    <cofactor evidence="6">
        <name>Mg(2+)</name>
        <dbReference type="ChEBI" id="CHEBI:18420"/>
    </cofactor>
</comment>
<evidence type="ECO:0000256" key="7">
    <source>
        <dbReference type="RuleBase" id="RU003800"/>
    </source>
</evidence>
<dbReference type="NCBIfam" id="NF003917">
    <property type="entry name" value="PRK05443.1-1"/>
    <property type="match status" value="1"/>
</dbReference>
<dbReference type="RefSeq" id="WP_249279533.1">
    <property type="nucleotide sequence ID" value="NZ_JACRSS010000001.1"/>
</dbReference>
<dbReference type="NCBIfam" id="NF003921">
    <property type="entry name" value="PRK05443.2-2"/>
    <property type="match status" value="1"/>
</dbReference>
<evidence type="ECO:0000256" key="1">
    <source>
        <dbReference type="ARBA" id="ARBA00022553"/>
    </source>
</evidence>
<evidence type="ECO:0000259" key="9">
    <source>
        <dbReference type="Pfam" id="PF13089"/>
    </source>
</evidence>
<evidence type="ECO:0000256" key="2">
    <source>
        <dbReference type="ARBA" id="ARBA00022679"/>
    </source>
</evidence>
<dbReference type="Pfam" id="PF13090">
    <property type="entry name" value="PP_kinase_C"/>
    <property type="match status" value="1"/>
</dbReference>
<evidence type="ECO:0000259" key="11">
    <source>
        <dbReference type="Pfam" id="PF17941"/>
    </source>
</evidence>
<dbReference type="InterPro" id="IPR025200">
    <property type="entry name" value="PPK_C_dom2"/>
</dbReference>
<dbReference type="GO" id="GO:0046872">
    <property type="term" value="F:metal ion binding"/>
    <property type="evidence" value="ECO:0007669"/>
    <property type="project" value="UniProtKB-KW"/>
</dbReference>
<reference evidence="12" key="1">
    <citation type="submission" date="2020-08" db="EMBL/GenBank/DDBJ databases">
        <title>Genome public.</title>
        <authorList>
            <person name="Liu C."/>
            <person name="Sun Q."/>
        </authorList>
    </citation>
    <scope>NUCLEOTIDE SEQUENCE</scope>
    <source>
        <strain evidence="12">NSJ-63</strain>
    </source>
</reference>
<feature type="binding site" evidence="6">
    <location>
        <position position="375"/>
    </location>
    <ligand>
        <name>Mg(2+)</name>
        <dbReference type="ChEBI" id="CHEBI:18420"/>
    </ligand>
</feature>
<feature type="binding site" evidence="6">
    <location>
        <position position="405"/>
    </location>
    <ligand>
        <name>Mg(2+)</name>
        <dbReference type="ChEBI" id="CHEBI:18420"/>
    </ligand>
</feature>
<dbReference type="HAMAP" id="MF_00347">
    <property type="entry name" value="Polyphosphate_kinase"/>
    <property type="match status" value="1"/>
</dbReference>
<evidence type="ECO:0000313" key="12">
    <source>
        <dbReference type="EMBL" id="MBC8537646.1"/>
    </source>
</evidence>
<dbReference type="Gene3D" id="3.30.1840.10">
    <property type="entry name" value="Polyphosphate kinase middle domain"/>
    <property type="match status" value="1"/>
</dbReference>
<keyword evidence="2 6" id="KW-0808">Transferase</keyword>
<feature type="binding site" evidence="6">
    <location>
        <position position="468"/>
    </location>
    <ligand>
        <name>ATP</name>
        <dbReference type="ChEBI" id="CHEBI:30616"/>
    </ligand>
</feature>